<evidence type="ECO:0000259" key="1">
    <source>
        <dbReference type="Pfam" id="PF01882"/>
    </source>
</evidence>
<evidence type="ECO:0000313" key="2">
    <source>
        <dbReference type="EMBL" id="PQJ28519.1"/>
    </source>
</evidence>
<accession>A0A2S7U0I8</accession>
<organism evidence="2 3">
    <name type="scientific">Rubritalea profundi</name>
    <dbReference type="NCBI Taxonomy" id="1658618"/>
    <lineage>
        <taxon>Bacteria</taxon>
        <taxon>Pseudomonadati</taxon>
        <taxon>Verrucomicrobiota</taxon>
        <taxon>Verrucomicrobiia</taxon>
        <taxon>Verrucomicrobiales</taxon>
        <taxon>Rubritaleaceae</taxon>
        <taxon>Rubritalea</taxon>
    </lineage>
</organism>
<sequence>MLNQKELESKVRHIEVHSRKAVLEMLAGEYRSSFKGMGIEFEDVREYQHGDDVRSIDWNVTARTGKPHVKTFMEERELTLYFLIDISKSGEFGSGEHSKREVVTRIFALLAFAASHNHDNVGLILFANGVEQHIPPRKGKNHVMRMIDLMLSHQTQTTGTDIAGALHHLNQVRSRRCVTFLFSDFFDSNYANALRDTAHAHDLSCIAISDPRESVLPAGGMIELCDSETGALRTIDCRDPKLRQRLNEKSLQRESSLIDICHEAKADLLNISTEDDYLYQIIRFLKERNNRSADVL</sequence>
<dbReference type="Gene3D" id="3.40.50.410">
    <property type="entry name" value="von Willebrand factor, type A domain"/>
    <property type="match status" value="1"/>
</dbReference>
<proteinExistence type="predicted"/>
<name>A0A2S7U0I8_9BACT</name>
<dbReference type="AlphaFoldDB" id="A0A2S7U0I8"/>
<dbReference type="InterPro" id="IPR036465">
    <property type="entry name" value="vWFA_dom_sf"/>
</dbReference>
<evidence type="ECO:0000313" key="3">
    <source>
        <dbReference type="Proteomes" id="UP000239907"/>
    </source>
</evidence>
<protein>
    <recommendedName>
        <fullName evidence="1">DUF58 domain-containing protein</fullName>
    </recommendedName>
</protein>
<gene>
    <name evidence="2" type="ORF">BSZ32_08355</name>
</gene>
<dbReference type="EMBL" id="MQWA01000001">
    <property type="protein sequence ID" value="PQJ28519.1"/>
    <property type="molecule type" value="Genomic_DNA"/>
</dbReference>
<dbReference type="Proteomes" id="UP000239907">
    <property type="component" value="Unassembled WGS sequence"/>
</dbReference>
<dbReference type="CDD" id="cd00198">
    <property type="entry name" value="vWFA"/>
    <property type="match status" value="1"/>
</dbReference>
<comment type="caution">
    <text evidence="2">The sequence shown here is derived from an EMBL/GenBank/DDBJ whole genome shotgun (WGS) entry which is preliminary data.</text>
</comment>
<dbReference type="PANTHER" id="PTHR33608:SF6">
    <property type="entry name" value="BLL2464 PROTEIN"/>
    <property type="match status" value="1"/>
</dbReference>
<dbReference type="InterPro" id="IPR002881">
    <property type="entry name" value="DUF58"/>
</dbReference>
<dbReference type="OrthoDB" id="9776116at2"/>
<dbReference type="RefSeq" id="WP_105043022.1">
    <property type="nucleotide sequence ID" value="NZ_MQWA01000001.1"/>
</dbReference>
<feature type="domain" description="DUF58" evidence="1">
    <location>
        <begin position="43"/>
        <end position="252"/>
    </location>
</feature>
<reference evidence="2 3" key="1">
    <citation type="submission" date="2016-12" db="EMBL/GenBank/DDBJ databases">
        <title>Study of bacterial adaptation to deep sea.</title>
        <authorList>
            <person name="Song J."/>
            <person name="Yoshizawa S."/>
            <person name="Kogure K."/>
        </authorList>
    </citation>
    <scope>NUCLEOTIDE SEQUENCE [LARGE SCALE GENOMIC DNA]</scope>
    <source>
        <strain evidence="2 3">SAORIC-165</strain>
    </source>
</reference>
<keyword evidence="3" id="KW-1185">Reference proteome</keyword>
<dbReference type="Pfam" id="PF01882">
    <property type="entry name" value="DUF58"/>
    <property type="match status" value="1"/>
</dbReference>
<dbReference type="PANTHER" id="PTHR33608">
    <property type="entry name" value="BLL2464 PROTEIN"/>
    <property type="match status" value="1"/>
</dbReference>
<dbReference type="SUPFAM" id="SSF53300">
    <property type="entry name" value="vWA-like"/>
    <property type="match status" value="1"/>
</dbReference>